<name>A0A6A1VIH8_9ROSI</name>
<comment type="caution">
    <text evidence="5">The sequence shown here is derived from an EMBL/GenBank/DDBJ whole genome shotgun (WGS) entry which is preliminary data.</text>
</comment>
<dbReference type="SUPFAM" id="SSF101148">
    <property type="entry name" value="Plant invertase/pectin methylesterase inhibitor"/>
    <property type="match status" value="1"/>
</dbReference>
<dbReference type="GO" id="GO:0004857">
    <property type="term" value="F:enzyme inhibitor activity"/>
    <property type="evidence" value="ECO:0007669"/>
    <property type="project" value="InterPro"/>
</dbReference>
<proteinExistence type="inferred from homology"/>
<dbReference type="Pfam" id="PF04043">
    <property type="entry name" value="PMEI"/>
    <property type="match status" value="1"/>
</dbReference>
<sequence>MAANTLRNLLLYPVLLLLLTLLFISSIPHTASACSGSETYEKYIQTACHSTLYRKLCRITLSPHALKIESNPLKLCKTALSISLKAVVNASTAVQKFPEHNGLTRYEAAVIKDCISNIKDSIDELQQSLDAMKDLSGPQKASQLANIKTWVSTALTDEYTCIDEFEEGPRTSTKAQEKIRMTILRIGKLTSNALALINNQLH</sequence>
<keyword evidence="1 3" id="KW-0732">Signal</keyword>
<dbReference type="EMBL" id="RXIC02000024">
    <property type="protein sequence ID" value="KAB1210840.1"/>
    <property type="molecule type" value="Genomic_DNA"/>
</dbReference>
<dbReference type="OrthoDB" id="1430376at2759"/>
<dbReference type="Gene3D" id="1.20.140.40">
    <property type="entry name" value="Invertase/pectin methylesterase inhibitor family protein"/>
    <property type="match status" value="1"/>
</dbReference>
<dbReference type="NCBIfam" id="TIGR01614">
    <property type="entry name" value="PME_inhib"/>
    <property type="match status" value="1"/>
</dbReference>
<dbReference type="PROSITE" id="PS51257">
    <property type="entry name" value="PROKAR_LIPOPROTEIN"/>
    <property type="match status" value="1"/>
</dbReference>
<feature type="signal peptide" evidence="3">
    <location>
        <begin position="1"/>
        <end position="33"/>
    </location>
</feature>
<dbReference type="PANTHER" id="PTHR31080">
    <property type="entry name" value="PECTINESTERASE INHIBITOR-LIKE"/>
    <property type="match status" value="1"/>
</dbReference>
<feature type="chain" id="PRO_5025431999" evidence="3">
    <location>
        <begin position="34"/>
        <end position="202"/>
    </location>
</feature>
<dbReference type="Proteomes" id="UP000516437">
    <property type="component" value="Chromosome 6"/>
</dbReference>
<dbReference type="SMART" id="SM00856">
    <property type="entry name" value="PMEI"/>
    <property type="match status" value="1"/>
</dbReference>
<comment type="similarity">
    <text evidence="2">Belongs to the PMEI family.</text>
</comment>
<reference evidence="5 6" key="1">
    <citation type="journal article" date="2019" name="Plant Biotechnol. J.">
        <title>The red bayberry genome and genetic basis of sex determination.</title>
        <authorList>
            <person name="Jia H.M."/>
            <person name="Jia H.J."/>
            <person name="Cai Q.L."/>
            <person name="Wang Y."/>
            <person name="Zhao H.B."/>
            <person name="Yang W.F."/>
            <person name="Wang G.Y."/>
            <person name="Li Y.H."/>
            <person name="Zhan D.L."/>
            <person name="Shen Y.T."/>
            <person name="Niu Q.F."/>
            <person name="Chang L."/>
            <person name="Qiu J."/>
            <person name="Zhao L."/>
            <person name="Xie H.B."/>
            <person name="Fu W.Y."/>
            <person name="Jin J."/>
            <person name="Li X.W."/>
            <person name="Jiao Y."/>
            <person name="Zhou C.C."/>
            <person name="Tu T."/>
            <person name="Chai C.Y."/>
            <person name="Gao J.L."/>
            <person name="Fan L.J."/>
            <person name="van de Weg E."/>
            <person name="Wang J.Y."/>
            <person name="Gao Z.S."/>
        </authorList>
    </citation>
    <scope>NUCLEOTIDE SEQUENCE [LARGE SCALE GENOMIC DNA]</scope>
    <source>
        <tissue evidence="5">Leaves</tissue>
    </source>
</reference>
<protein>
    <submittedName>
        <fullName evidence="5">21 kDa protein</fullName>
    </submittedName>
</protein>
<keyword evidence="6" id="KW-1185">Reference proteome</keyword>
<evidence type="ECO:0000259" key="4">
    <source>
        <dbReference type="SMART" id="SM00856"/>
    </source>
</evidence>
<evidence type="ECO:0000256" key="1">
    <source>
        <dbReference type="ARBA" id="ARBA00022729"/>
    </source>
</evidence>
<dbReference type="AlphaFoldDB" id="A0A6A1VIH8"/>
<feature type="domain" description="Pectinesterase inhibitor" evidence="4">
    <location>
        <begin position="39"/>
        <end position="196"/>
    </location>
</feature>
<evidence type="ECO:0000256" key="3">
    <source>
        <dbReference type="SAM" id="SignalP"/>
    </source>
</evidence>
<accession>A0A6A1VIH8</accession>
<dbReference type="InterPro" id="IPR051955">
    <property type="entry name" value="PME_Inhibitor"/>
</dbReference>
<evidence type="ECO:0000313" key="5">
    <source>
        <dbReference type="EMBL" id="KAB1210840.1"/>
    </source>
</evidence>
<evidence type="ECO:0000313" key="6">
    <source>
        <dbReference type="Proteomes" id="UP000516437"/>
    </source>
</evidence>
<organism evidence="5 6">
    <name type="scientific">Morella rubra</name>
    <name type="common">Chinese bayberry</name>
    <dbReference type="NCBI Taxonomy" id="262757"/>
    <lineage>
        <taxon>Eukaryota</taxon>
        <taxon>Viridiplantae</taxon>
        <taxon>Streptophyta</taxon>
        <taxon>Embryophyta</taxon>
        <taxon>Tracheophyta</taxon>
        <taxon>Spermatophyta</taxon>
        <taxon>Magnoliopsida</taxon>
        <taxon>eudicotyledons</taxon>
        <taxon>Gunneridae</taxon>
        <taxon>Pentapetalae</taxon>
        <taxon>rosids</taxon>
        <taxon>fabids</taxon>
        <taxon>Fagales</taxon>
        <taxon>Myricaceae</taxon>
        <taxon>Morella</taxon>
    </lineage>
</organism>
<dbReference type="InterPro" id="IPR035513">
    <property type="entry name" value="Invertase/methylesterase_inhib"/>
</dbReference>
<dbReference type="PANTHER" id="PTHR31080:SF15">
    <property type="entry name" value="INVERTASE"/>
    <property type="match status" value="1"/>
</dbReference>
<dbReference type="CDD" id="cd15798">
    <property type="entry name" value="PMEI-like_3"/>
    <property type="match status" value="1"/>
</dbReference>
<evidence type="ECO:0000256" key="2">
    <source>
        <dbReference type="ARBA" id="ARBA00038471"/>
    </source>
</evidence>
<gene>
    <name evidence="5" type="ORF">CJ030_MR6G019769</name>
</gene>
<dbReference type="InterPro" id="IPR006501">
    <property type="entry name" value="Pectinesterase_inhib_dom"/>
</dbReference>